<dbReference type="Gene3D" id="3.40.50.1820">
    <property type="entry name" value="alpha/beta hydrolase"/>
    <property type="match status" value="1"/>
</dbReference>
<proteinExistence type="predicted"/>
<evidence type="ECO:0000259" key="4">
    <source>
        <dbReference type="Pfam" id="PF00561"/>
    </source>
</evidence>
<dbReference type="Proteomes" id="UP001596119">
    <property type="component" value="Unassembled WGS sequence"/>
</dbReference>
<keyword evidence="2" id="KW-0012">Acyltransferase</keyword>
<keyword evidence="1" id="KW-0808">Transferase</keyword>
<accession>A0ABW1ICL0</accession>
<organism evidence="6 7">
    <name type="scientific">Pseudonocardia lutea</name>
    <dbReference type="NCBI Taxonomy" id="2172015"/>
    <lineage>
        <taxon>Bacteria</taxon>
        <taxon>Bacillati</taxon>
        <taxon>Actinomycetota</taxon>
        <taxon>Actinomycetes</taxon>
        <taxon>Pseudonocardiales</taxon>
        <taxon>Pseudonocardiaceae</taxon>
        <taxon>Pseudonocardia</taxon>
    </lineage>
</organism>
<keyword evidence="7" id="KW-1185">Reference proteome</keyword>
<evidence type="ECO:0000259" key="5">
    <source>
        <dbReference type="Pfam" id="PF07167"/>
    </source>
</evidence>
<evidence type="ECO:0000256" key="1">
    <source>
        <dbReference type="ARBA" id="ARBA00022679"/>
    </source>
</evidence>
<evidence type="ECO:0000313" key="6">
    <source>
        <dbReference type="EMBL" id="MFC5950469.1"/>
    </source>
</evidence>
<dbReference type="InterPro" id="IPR029058">
    <property type="entry name" value="AB_hydrolase_fold"/>
</dbReference>
<dbReference type="InterPro" id="IPR010941">
    <property type="entry name" value="PhaC_N"/>
</dbReference>
<dbReference type="EMBL" id="JBHSQK010000047">
    <property type="protein sequence ID" value="MFC5950469.1"/>
    <property type="molecule type" value="Genomic_DNA"/>
</dbReference>
<feature type="domain" description="Poly-beta-hydroxybutyrate polymerase N-terminal" evidence="5">
    <location>
        <begin position="55"/>
        <end position="224"/>
    </location>
</feature>
<reference evidence="7" key="1">
    <citation type="journal article" date="2019" name="Int. J. Syst. Evol. Microbiol.">
        <title>The Global Catalogue of Microorganisms (GCM) 10K type strain sequencing project: providing services to taxonomists for standard genome sequencing and annotation.</title>
        <authorList>
            <consortium name="The Broad Institute Genomics Platform"/>
            <consortium name="The Broad Institute Genome Sequencing Center for Infectious Disease"/>
            <person name="Wu L."/>
            <person name="Ma J."/>
        </authorList>
    </citation>
    <scope>NUCLEOTIDE SEQUENCE [LARGE SCALE GENOMIC DNA]</scope>
    <source>
        <strain evidence="7">CGMCC 4.7397</strain>
    </source>
</reference>
<dbReference type="RefSeq" id="WP_379567602.1">
    <property type="nucleotide sequence ID" value="NZ_JBHSQK010000047.1"/>
</dbReference>
<dbReference type="PANTHER" id="PTHR36837">
    <property type="entry name" value="POLY(3-HYDROXYALKANOATE) POLYMERASE SUBUNIT PHAC"/>
    <property type="match status" value="1"/>
</dbReference>
<evidence type="ECO:0000256" key="2">
    <source>
        <dbReference type="ARBA" id="ARBA00023315"/>
    </source>
</evidence>
<gene>
    <name evidence="6" type="ORF">ACFQH9_19550</name>
</gene>
<evidence type="ECO:0000313" key="7">
    <source>
        <dbReference type="Proteomes" id="UP001596119"/>
    </source>
</evidence>
<dbReference type="InterPro" id="IPR000073">
    <property type="entry name" value="AB_hydrolase_1"/>
</dbReference>
<dbReference type="Pfam" id="PF00561">
    <property type="entry name" value="Abhydrolase_1"/>
    <property type="match status" value="1"/>
</dbReference>
<dbReference type="PANTHER" id="PTHR36837:SF5">
    <property type="entry name" value="POLY-3-HYDROXYBUTYRATE SYNTHASE"/>
    <property type="match status" value="1"/>
</dbReference>
<feature type="region of interest" description="Disordered" evidence="3">
    <location>
        <begin position="531"/>
        <end position="550"/>
    </location>
</feature>
<feature type="domain" description="AB hydrolase-1" evidence="4">
    <location>
        <begin position="228"/>
        <end position="467"/>
    </location>
</feature>
<dbReference type="InterPro" id="IPR051321">
    <property type="entry name" value="PHA/PHB_synthase"/>
</dbReference>
<dbReference type="Pfam" id="PF07167">
    <property type="entry name" value="PhaC_N"/>
    <property type="match status" value="1"/>
</dbReference>
<sequence length="550" mass="59559">MSGTDPVPIPAAVDLVRGAARTLLQGRSTVREAVRLAKAGVELVRGPVTVRPDPRDRRFADPAWALSPIYSRVASLYLQTCRSLDLLLEDLEAARGTDESARFVVQAAEALLAPTNQLWGNPAALKHAFDTAGASLVRGARNALDDLQHNGGMPSTVDRTALAVGRDMAVTPGWVVRRDEMAELIAYTPTTAEVRERPLLVVPPPIGRYYFLDLRPGRSFVEYAVLQGVSTHLLSWRNPQKHQSGWGIDDYAAQILTAVDAVRQATGSPDVNVVGFCAGGLLTATVLNHLAALGDERIHSATLAVTLLDFDAPAPIEAFSAPRLLALARSRSDRAGVIDARSMAAVFAWMRPNDLIFNYVVANWLRGERPPVFDILAWNADGTNLPAALHRTFLDCFEDNLMCEPGALTVLGTPVDLSRITVPTYVTGAINDHLTPWRGTYRTTQLLSGPSTYVLSNAGHIQALVNPPGNPKATYTTDGATDSDPDVWAKAAHTRRGSWWEHWARWLLERSGAEVPALDPRLRPGFAPLDPAPGRYVHDRGPAAAPGGKH</sequence>
<evidence type="ECO:0000256" key="3">
    <source>
        <dbReference type="SAM" id="MobiDB-lite"/>
    </source>
</evidence>
<comment type="caution">
    <text evidence="6">The sequence shown here is derived from an EMBL/GenBank/DDBJ whole genome shotgun (WGS) entry which is preliminary data.</text>
</comment>
<protein>
    <submittedName>
        <fullName evidence="6">PHA/PHB synthase family protein</fullName>
    </submittedName>
</protein>
<dbReference type="SUPFAM" id="SSF53474">
    <property type="entry name" value="alpha/beta-Hydrolases"/>
    <property type="match status" value="1"/>
</dbReference>
<name>A0ABW1ICL0_9PSEU</name>